<evidence type="ECO:0000256" key="3">
    <source>
        <dbReference type="ARBA" id="ARBA00022525"/>
    </source>
</evidence>
<dbReference type="VEuPathDB" id="VectorBase:GBRI000230"/>
<evidence type="ECO:0000313" key="8">
    <source>
        <dbReference type="Proteomes" id="UP000091820"/>
    </source>
</evidence>
<keyword evidence="5" id="KW-0732">Signal</keyword>
<evidence type="ECO:0000256" key="4">
    <source>
        <dbReference type="RuleBase" id="RU004262"/>
    </source>
</evidence>
<name>A0A1A9VZB6_9MUSC</name>
<reference evidence="8" key="1">
    <citation type="submission" date="2014-03" db="EMBL/GenBank/DDBJ databases">
        <authorList>
            <person name="Aksoy S."/>
            <person name="Warren W."/>
            <person name="Wilson R.K."/>
        </authorList>
    </citation>
    <scope>NUCLEOTIDE SEQUENCE [LARGE SCALE GENOMIC DNA]</scope>
    <source>
        <strain evidence="8">IAEA</strain>
    </source>
</reference>
<comment type="similarity">
    <text evidence="2 4">Belongs to the AB hydrolase superfamily. Lipase family.</text>
</comment>
<sequence>MKLLWILLTYFASVHSSSLVDNERLNGVNGWYVPRKDGSFEWYDLQMVDKLLDANGNVEDIKLTKNPVRYYLYTKSNPDKYQKIVPTNESINSSNFNVTNPTRIIIHGWGSSKDDYLNRGVRQAWLSQGDFNMISVDWSRGRSVDYVSSVMATKGVGKKIASFVDFLVKNYDLKLNDLEIIGHSLGAHVAGFTGKKITSGQPFAIIGLDPALPMFSYNKPDGRLSNSDAYYVETIQTNGGQLGFLQPIGKGAFYPNGGKIQPGCKGDITGSCSHGRSVTYYIEAIIINNFASIKCKNYSDAVANNCGTQYSSVRMGAVNNAYMVNGSYLVPVNNKSPFGMLS</sequence>
<dbReference type="STRING" id="37001.A0A1A9VZB6"/>
<evidence type="ECO:0000256" key="1">
    <source>
        <dbReference type="ARBA" id="ARBA00004613"/>
    </source>
</evidence>
<dbReference type="GO" id="GO:0016042">
    <property type="term" value="P:lipid catabolic process"/>
    <property type="evidence" value="ECO:0007669"/>
    <property type="project" value="TreeGrafter"/>
</dbReference>
<dbReference type="GO" id="GO:0017171">
    <property type="term" value="F:serine hydrolase activity"/>
    <property type="evidence" value="ECO:0007669"/>
    <property type="project" value="TreeGrafter"/>
</dbReference>
<accession>A0A1A9VZB6</accession>
<dbReference type="CDD" id="cd00707">
    <property type="entry name" value="Pancreat_lipase_like"/>
    <property type="match status" value="1"/>
</dbReference>
<evidence type="ECO:0000259" key="6">
    <source>
        <dbReference type="Pfam" id="PF00151"/>
    </source>
</evidence>
<comment type="subcellular location">
    <subcellularLocation>
        <location evidence="1">Secreted</location>
    </subcellularLocation>
</comment>
<feature type="signal peptide" evidence="5">
    <location>
        <begin position="1"/>
        <end position="16"/>
    </location>
</feature>
<proteinExistence type="inferred from homology"/>
<dbReference type="PRINTS" id="PR00821">
    <property type="entry name" value="TAGLIPASE"/>
</dbReference>
<protein>
    <recommendedName>
        <fullName evidence="6">Lipase domain-containing protein</fullName>
    </recommendedName>
</protein>
<dbReference type="Proteomes" id="UP000091820">
    <property type="component" value="Unassembled WGS sequence"/>
</dbReference>
<evidence type="ECO:0000256" key="5">
    <source>
        <dbReference type="SAM" id="SignalP"/>
    </source>
</evidence>
<dbReference type="Pfam" id="PF00151">
    <property type="entry name" value="Lipase"/>
    <property type="match status" value="1"/>
</dbReference>
<dbReference type="FunFam" id="3.40.50.1820:FF:000076">
    <property type="entry name" value="phospholipase A1"/>
    <property type="match status" value="1"/>
</dbReference>
<dbReference type="InterPro" id="IPR000734">
    <property type="entry name" value="TAG_lipase"/>
</dbReference>
<keyword evidence="3" id="KW-0964">Secreted</keyword>
<dbReference type="Gene3D" id="3.40.50.1820">
    <property type="entry name" value="alpha/beta hydrolase"/>
    <property type="match status" value="1"/>
</dbReference>
<evidence type="ECO:0000256" key="2">
    <source>
        <dbReference type="ARBA" id="ARBA00010701"/>
    </source>
</evidence>
<feature type="chain" id="PRO_5008399789" description="Lipase domain-containing protein" evidence="5">
    <location>
        <begin position="17"/>
        <end position="342"/>
    </location>
</feature>
<dbReference type="GO" id="GO:0005615">
    <property type="term" value="C:extracellular space"/>
    <property type="evidence" value="ECO:0007669"/>
    <property type="project" value="TreeGrafter"/>
</dbReference>
<evidence type="ECO:0000313" key="7">
    <source>
        <dbReference type="EnsemblMetazoa" id="GBRI000230-PA"/>
    </source>
</evidence>
<dbReference type="PANTHER" id="PTHR11610">
    <property type="entry name" value="LIPASE"/>
    <property type="match status" value="1"/>
</dbReference>
<dbReference type="EnsemblMetazoa" id="GBRI000230-RA">
    <property type="protein sequence ID" value="GBRI000230-PA"/>
    <property type="gene ID" value="GBRI000230"/>
</dbReference>
<dbReference type="PANTHER" id="PTHR11610:SF150">
    <property type="entry name" value="FI01825P-RELATED"/>
    <property type="match status" value="1"/>
</dbReference>
<dbReference type="InterPro" id="IPR033906">
    <property type="entry name" value="Lipase_N"/>
</dbReference>
<organism evidence="7 8">
    <name type="scientific">Glossina brevipalpis</name>
    <dbReference type="NCBI Taxonomy" id="37001"/>
    <lineage>
        <taxon>Eukaryota</taxon>
        <taxon>Metazoa</taxon>
        <taxon>Ecdysozoa</taxon>
        <taxon>Arthropoda</taxon>
        <taxon>Hexapoda</taxon>
        <taxon>Insecta</taxon>
        <taxon>Pterygota</taxon>
        <taxon>Neoptera</taxon>
        <taxon>Endopterygota</taxon>
        <taxon>Diptera</taxon>
        <taxon>Brachycera</taxon>
        <taxon>Muscomorpha</taxon>
        <taxon>Hippoboscoidea</taxon>
        <taxon>Glossinidae</taxon>
        <taxon>Glossina</taxon>
    </lineage>
</organism>
<dbReference type="InterPro" id="IPR029058">
    <property type="entry name" value="AB_hydrolase_fold"/>
</dbReference>
<dbReference type="InterPro" id="IPR013818">
    <property type="entry name" value="Lipase"/>
</dbReference>
<dbReference type="AlphaFoldDB" id="A0A1A9VZB6"/>
<dbReference type="SUPFAM" id="SSF53474">
    <property type="entry name" value="alpha/beta-Hydrolases"/>
    <property type="match status" value="1"/>
</dbReference>
<dbReference type="GO" id="GO:0016298">
    <property type="term" value="F:lipase activity"/>
    <property type="evidence" value="ECO:0007669"/>
    <property type="project" value="InterPro"/>
</dbReference>
<reference evidence="7" key="2">
    <citation type="submission" date="2020-05" db="UniProtKB">
        <authorList>
            <consortium name="EnsemblMetazoa"/>
        </authorList>
    </citation>
    <scope>IDENTIFICATION</scope>
    <source>
        <strain evidence="7">IAEA</strain>
    </source>
</reference>
<keyword evidence="8" id="KW-1185">Reference proteome</keyword>
<feature type="domain" description="Lipase" evidence="6">
    <location>
        <begin position="61"/>
        <end position="338"/>
    </location>
</feature>